<dbReference type="InterPro" id="IPR033120">
    <property type="entry name" value="HOTDOG_ACOT"/>
</dbReference>
<comment type="similarity">
    <text evidence="1">Belongs to the acyl coenzyme A hydrolase family.</text>
</comment>
<dbReference type="Pfam" id="PF03061">
    <property type="entry name" value="4HBT"/>
    <property type="match status" value="2"/>
</dbReference>
<evidence type="ECO:0000256" key="3">
    <source>
        <dbReference type="PROSITE-ProRule" id="PRU01106"/>
    </source>
</evidence>
<dbReference type="InterPro" id="IPR029069">
    <property type="entry name" value="HotDog_dom_sf"/>
</dbReference>
<accession>A0A1G5M7X4</accession>
<feature type="domain" description="HotDog ACOT-type" evidence="4">
    <location>
        <begin position="145"/>
        <end position="257"/>
    </location>
</feature>
<dbReference type="Gene3D" id="3.10.129.10">
    <property type="entry name" value="Hotdog Thioesterase"/>
    <property type="match status" value="2"/>
</dbReference>
<feature type="domain" description="HotDog ACOT-type" evidence="4">
    <location>
        <begin position="16"/>
        <end position="128"/>
    </location>
</feature>
<reference evidence="5 6" key="1">
    <citation type="submission" date="2016-10" db="EMBL/GenBank/DDBJ databases">
        <authorList>
            <person name="de Groot N.N."/>
        </authorList>
    </citation>
    <scope>NUCLEOTIDE SEQUENCE [LARGE SCALE GENOMIC DNA]</scope>
    <source>
        <strain evidence="5 6">DSM 2698</strain>
    </source>
</reference>
<dbReference type="OrthoDB" id="9801856at2"/>
<dbReference type="STRING" id="1120955.SAMN03080610_00242"/>
<sequence>MNAPENGLVNALERPANGFTRLIDIVFPGDANHHGTLFGGIGLAHMDKVAFLVASRYAHVDFVTASCERIDFHVPAHVGEIVELTGKVVRVGRRSLSVEVDLVAEAPLSGERRLSTRGVFNMVAADPLERYGGALPPLLDEPETPVSESASCEIVFPDQTSHYGSLYGGHVLAAMGKSAFVAATRHCRKIVVMAASQRVDFMDQVLAGEMIELQPSIVATGRTSMTVEVTMVAEALLSENRRLCGKGTFVMVAVDENHRPVPIA</sequence>
<protein>
    <submittedName>
        <fullName evidence="5">Acyl-CoA hydrolase</fullName>
    </submittedName>
</protein>
<dbReference type="GO" id="GO:0005829">
    <property type="term" value="C:cytosol"/>
    <property type="evidence" value="ECO:0007669"/>
    <property type="project" value="TreeGrafter"/>
</dbReference>
<evidence type="ECO:0000259" key="4">
    <source>
        <dbReference type="PROSITE" id="PS51770"/>
    </source>
</evidence>
<evidence type="ECO:0000256" key="1">
    <source>
        <dbReference type="ARBA" id="ARBA00010458"/>
    </source>
</evidence>
<dbReference type="GO" id="GO:0009062">
    <property type="term" value="P:fatty acid catabolic process"/>
    <property type="evidence" value="ECO:0007669"/>
    <property type="project" value="TreeGrafter"/>
</dbReference>
<dbReference type="EMBL" id="FMVW01000001">
    <property type="protein sequence ID" value="SCZ21275.1"/>
    <property type="molecule type" value="Genomic_DNA"/>
</dbReference>
<dbReference type="PANTHER" id="PTHR11049">
    <property type="entry name" value="ACYL COENZYME A THIOESTER HYDROLASE"/>
    <property type="match status" value="1"/>
</dbReference>
<proteinExistence type="inferred from homology"/>
<dbReference type="PANTHER" id="PTHR11049:SF24">
    <property type="entry name" value="CYTOSOLIC ACYL COENZYME A THIOESTER HYDROLASE"/>
    <property type="match status" value="1"/>
</dbReference>
<name>A0A1G5M7X4_AFIMA</name>
<evidence type="ECO:0000313" key="6">
    <source>
        <dbReference type="Proteomes" id="UP000199347"/>
    </source>
</evidence>
<evidence type="ECO:0000313" key="5">
    <source>
        <dbReference type="EMBL" id="SCZ21275.1"/>
    </source>
</evidence>
<dbReference type="GO" id="GO:0006637">
    <property type="term" value="P:acyl-CoA metabolic process"/>
    <property type="evidence" value="ECO:0007669"/>
    <property type="project" value="TreeGrafter"/>
</dbReference>
<keyword evidence="6" id="KW-1185">Reference proteome</keyword>
<dbReference type="Proteomes" id="UP000199347">
    <property type="component" value="Unassembled WGS sequence"/>
</dbReference>
<evidence type="ECO:0000256" key="2">
    <source>
        <dbReference type="ARBA" id="ARBA00022801"/>
    </source>
</evidence>
<dbReference type="InterPro" id="IPR040170">
    <property type="entry name" value="Cytosol_ACT"/>
</dbReference>
<dbReference type="PROSITE" id="PS51770">
    <property type="entry name" value="HOTDOG_ACOT"/>
    <property type="match status" value="2"/>
</dbReference>
<dbReference type="AlphaFoldDB" id="A0A1G5M7X4"/>
<dbReference type="RefSeq" id="WP_092809068.1">
    <property type="nucleotide sequence ID" value="NZ_FMVW01000001.1"/>
</dbReference>
<gene>
    <name evidence="5" type="ORF">SAMN03080610_00242</name>
</gene>
<dbReference type="SUPFAM" id="SSF54637">
    <property type="entry name" value="Thioesterase/thiol ester dehydrase-isomerase"/>
    <property type="match status" value="2"/>
</dbReference>
<dbReference type="CDD" id="cd03442">
    <property type="entry name" value="BFIT_BACH"/>
    <property type="match status" value="2"/>
</dbReference>
<dbReference type="GO" id="GO:0052816">
    <property type="term" value="F:long-chain fatty acyl-CoA hydrolase activity"/>
    <property type="evidence" value="ECO:0007669"/>
    <property type="project" value="TreeGrafter"/>
</dbReference>
<keyword evidence="2 3" id="KW-0378">Hydrolase</keyword>
<organism evidence="5 6">
    <name type="scientific">Afifella marina DSM 2698</name>
    <dbReference type="NCBI Taxonomy" id="1120955"/>
    <lineage>
        <taxon>Bacteria</taxon>
        <taxon>Pseudomonadati</taxon>
        <taxon>Pseudomonadota</taxon>
        <taxon>Alphaproteobacteria</taxon>
        <taxon>Hyphomicrobiales</taxon>
        <taxon>Afifellaceae</taxon>
        <taxon>Afifella</taxon>
    </lineage>
</organism>
<dbReference type="InterPro" id="IPR006683">
    <property type="entry name" value="Thioestr_dom"/>
</dbReference>